<proteinExistence type="predicted"/>
<name>A0A0F9UDM2_9ZZZZ</name>
<dbReference type="EMBL" id="LAZR01000105">
    <property type="protein sequence ID" value="KKN91260.1"/>
    <property type="molecule type" value="Genomic_DNA"/>
</dbReference>
<comment type="caution">
    <text evidence="1">The sequence shown here is derived from an EMBL/GenBank/DDBJ whole genome shotgun (WGS) entry which is preliminary data.</text>
</comment>
<organism evidence="1">
    <name type="scientific">marine sediment metagenome</name>
    <dbReference type="NCBI Taxonomy" id="412755"/>
    <lineage>
        <taxon>unclassified sequences</taxon>
        <taxon>metagenomes</taxon>
        <taxon>ecological metagenomes</taxon>
    </lineage>
</organism>
<dbReference type="AlphaFoldDB" id="A0A0F9UDM2"/>
<sequence length="93" mass="11036">MKNKYPECEKMAAVKDKSQTIGEFIHWLFNEKECVIAHYDPYEDDRGGDTLVLVQKNIETWLAEFFKINLDKVEKEKRQMLKEIRGRDAAKNK</sequence>
<gene>
    <name evidence="1" type="ORF">LCGC14_0221280</name>
</gene>
<protein>
    <submittedName>
        <fullName evidence="1">Uncharacterized protein</fullName>
    </submittedName>
</protein>
<evidence type="ECO:0000313" key="1">
    <source>
        <dbReference type="EMBL" id="KKN91260.1"/>
    </source>
</evidence>
<accession>A0A0F9UDM2</accession>
<reference evidence="1" key="1">
    <citation type="journal article" date="2015" name="Nature">
        <title>Complex archaea that bridge the gap between prokaryotes and eukaryotes.</title>
        <authorList>
            <person name="Spang A."/>
            <person name="Saw J.H."/>
            <person name="Jorgensen S.L."/>
            <person name="Zaremba-Niedzwiedzka K."/>
            <person name="Martijn J."/>
            <person name="Lind A.E."/>
            <person name="van Eijk R."/>
            <person name="Schleper C."/>
            <person name="Guy L."/>
            <person name="Ettema T.J."/>
        </authorList>
    </citation>
    <scope>NUCLEOTIDE SEQUENCE</scope>
</reference>